<dbReference type="AlphaFoldDB" id="A0A3E2HEK1"/>
<keyword evidence="3" id="KW-1185">Reference proteome</keyword>
<gene>
    <name evidence="2" type="ORF">B7463_g4754</name>
</gene>
<sequence length="215" mass="23705">MMKSTLLPFLTLYAAALAIPNHATPSQQQSLISVDVMAEKDQVRGHNDALYGPVPKKDQLLDIEFLEIAPTPIISDRVFFVYLRGSIPESKKKELVLLDEGLVNATLTMSSSAVYPGGDSEDIKSVTVPFKTASFNDDAHLVFRDARGAQVDYLPSSGRSDVLLDFQIPIMFLKSGIWTFNVDVRLGDRGNTCLFAISLSQWLDGRLKGSDLRIV</sequence>
<keyword evidence="1" id="KW-0732">Signal</keyword>
<evidence type="ECO:0000256" key="1">
    <source>
        <dbReference type="SAM" id="SignalP"/>
    </source>
</evidence>
<dbReference type="EMBL" id="NCSJ02000072">
    <property type="protein sequence ID" value="RFU31583.1"/>
    <property type="molecule type" value="Genomic_DNA"/>
</dbReference>
<name>A0A3E2HEK1_SCYLI</name>
<dbReference type="OrthoDB" id="5422698at2759"/>
<accession>A0A3E2HEK1</accession>
<feature type="chain" id="PRO_5017598334" evidence="1">
    <location>
        <begin position="19"/>
        <end position="215"/>
    </location>
</feature>
<protein>
    <submittedName>
        <fullName evidence="2">Uncharacterized protein</fullName>
    </submittedName>
</protein>
<feature type="non-terminal residue" evidence="2">
    <location>
        <position position="215"/>
    </location>
</feature>
<comment type="caution">
    <text evidence="2">The sequence shown here is derived from an EMBL/GenBank/DDBJ whole genome shotgun (WGS) entry which is preliminary data.</text>
</comment>
<organism evidence="2 3">
    <name type="scientific">Scytalidium lignicola</name>
    <name type="common">Hyphomycete</name>
    <dbReference type="NCBI Taxonomy" id="5539"/>
    <lineage>
        <taxon>Eukaryota</taxon>
        <taxon>Fungi</taxon>
        <taxon>Dikarya</taxon>
        <taxon>Ascomycota</taxon>
        <taxon>Pezizomycotina</taxon>
        <taxon>Leotiomycetes</taxon>
        <taxon>Leotiomycetes incertae sedis</taxon>
        <taxon>Scytalidium</taxon>
    </lineage>
</organism>
<feature type="signal peptide" evidence="1">
    <location>
        <begin position="1"/>
        <end position="18"/>
    </location>
</feature>
<evidence type="ECO:0000313" key="3">
    <source>
        <dbReference type="Proteomes" id="UP000258309"/>
    </source>
</evidence>
<evidence type="ECO:0000313" key="2">
    <source>
        <dbReference type="EMBL" id="RFU31583.1"/>
    </source>
</evidence>
<dbReference type="OMA" id="GHNDAIY"/>
<feature type="non-terminal residue" evidence="2">
    <location>
        <position position="1"/>
    </location>
</feature>
<proteinExistence type="predicted"/>
<dbReference type="Proteomes" id="UP000258309">
    <property type="component" value="Unassembled WGS sequence"/>
</dbReference>
<reference evidence="2 3" key="1">
    <citation type="submission" date="2018-05" db="EMBL/GenBank/DDBJ databases">
        <title>Draft genome sequence of Scytalidium lignicola DSM 105466, a ubiquitous saprotrophic fungus.</title>
        <authorList>
            <person name="Buettner E."/>
            <person name="Gebauer A.M."/>
            <person name="Hofrichter M."/>
            <person name="Liers C."/>
            <person name="Kellner H."/>
        </authorList>
    </citation>
    <scope>NUCLEOTIDE SEQUENCE [LARGE SCALE GENOMIC DNA]</scope>
    <source>
        <strain evidence="2 3">DSM 105466</strain>
    </source>
</reference>